<feature type="domain" description="Metallo-carboxypeptidase C-terminal" evidence="2">
    <location>
        <begin position="341"/>
        <end position="429"/>
    </location>
</feature>
<dbReference type="InterPro" id="IPR033397">
    <property type="entry name" value="Metallo_peptidase_C"/>
</dbReference>
<dbReference type="Pfam" id="PF17033">
    <property type="entry name" value="Peptidase_M99"/>
    <property type="match status" value="1"/>
</dbReference>
<dbReference type="RefSeq" id="WP_128985562.1">
    <property type="nucleotide sequence ID" value="NZ_PDJZ01000002.1"/>
</dbReference>
<dbReference type="EMBL" id="PDJZ01000002">
    <property type="protein sequence ID" value="RXJ85339.1"/>
    <property type="molecule type" value="Genomic_DNA"/>
</dbReference>
<dbReference type="SUPFAM" id="SSF53187">
    <property type="entry name" value="Zn-dependent exopeptidases"/>
    <property type="match status" value="1"/>
</dbReference>
<proteinExistence type="predicted"/>
<dbReference type="AlphaFoldDB" id="A0A4Q0ZG03"/>
<gene>
    <name evidence="3" type="ORF">CRU90_01800</name>
</gene>
<evidence type="ECO:0000313" key="3">
    <source>
        <dbReference type="EMBL" id="RXJ85339.1"/>
    </source>
</evidence>
<feature type="domain" description="D,L-carboxypeptidase peptidase" evidence="1">
    <location>
        <begin position="32"/>
        <end position="258"/>
    </location>
</feature>
<protein>
    <recommendedName>
        <fullName evidence="5">Peptidoglycan peptidase 1</fullName>
    </recommendedName>
</protein>
<evidence type="ECO:0000313" key="4">
    <source>
        <dbReference type="Proteomes" id="UP000290870"/>
    </source>
</evidence>
<dbReference type="OrthoDB" id="10830at2"/>
<dbReference type="Gene3D" id="3.40.630.10">
    <property type="entry name" value="Zn peptidases"/>
    <property type="match status" value="1"/>
</dbReference>
<evidence type="ECO:0000259" key="1">
    <source>
        <dbReference type="Pfam" id="PF17033"/>
    </source>
</evidence>
<dbReference type="Proteomes" id="UP000290870">
    <property type="component" value="Unassembled WGS sequence"/>
</dbReference>
<name>A0A4Q0ZG03_9BACT</name>
<reference evidence="3 4" key="1">
    <citation type="submission" date="2017-10" db="EMBL/GenBank/DDBJ databases">
        <title>Genomics of the genus Arcobacter.</title>
        <authorList>
            <person name="Perez-Cataluna A."/>
            <person name="Figueras M.J."/>
        </authorList>
    </citation>
    <scope>NUCLEOTIDE SEQUENCE [LARGE SCALE GENOMIC DNA]</scope>
    <source>
        <strain evidence="3 4">F26</strain>
    </source>
</reference>
<evidence type="ECO:0008006" key="5">
    <source>
        <dbReference type="Google" id="ProtNLM"/>
    </source>
</evidence>
<dbReference type="InterPro" id="IPR031489">
    <property type="entry name" value="Peptidase_M99"/>
</dbReference>
<organism evidence="3 4">
    <name type="scientific">Arcobacter cloacae</name>
    <dbReference type="NCBI Taxonomy" id="1054034"/>
    <lineage>
        <taxon>Bacteria</taxon>
        <taxon>Pseudomonadati</taxon>
        <taxon>Campylobacterota</taxon>
        <taxon>Epsilonproteobacteria</taxon>
        <taxon>Campylobacterales</taxon>
        <taxon>Arcobacteraceae</taxon>
        <taxon>Arcobacter</taxon>
    </lineage>
</organism>
<comment type="caution">
    <text evidence="3">The sequence shown here is derived from an EMBL/GenBank/DDBJ whole genome shotgun (WGS) entry which is preliminary data.</text>
</comment>
<evidence type="ECO:0000259" key="2">
    <source>
        <dbReference type="Pfam" id="PF17129"/>
    </source>
</evidence>
<accession>A0A4Q0ZG03</accession>
<sequence length="433" mass="50474">MKFITLLLLVFINLFAQNKDFDLYKKEGISAGHTLLVIGGIHGDEPGGYFAPTFLEKYYKIKKGNLWIVPNLNGHSIIANTRGIYSDMNRKFNTIDKKDPDYLVVERIKKIMIEKEVDLILNLHDGYGFYREQYENAIFNPNAWGQATIIDQEKINGLDKFGNLDEIASLVNKNLNKDNLFEDFHSFGVKNTQTKFKDEQMQLSLTYYAVTHNKPAFAIETSKNITDLAHKVTYQLKSIEEFMKIMDIEFERDFDINNYKEVEKRLYDFGKVIINDNIAFDLSDIKRTTRFVPLKKENNKFKFEHVLGAIKSFDNRYELYIGNIKVSDFYPQIFEIEEYKEKIKVEIDGKIVETNFASQLDVKDSFKILKSDFRVNIIGFSKDGVDSEDDILIKKSDIVDSFSVDNGKNKYRAEFYKDGKFYGMIILNFLKDK</sequence>
<dbReference type="Pfam" id="PF17129">
    <property type="entry name" value="Peptidase_M99_C"/>
    <property type="match status" value="1"/>
</dbReference>